<feature type="compositionally biased region" description="Low complexity" evidence="19">
    <location>
        <begin position="631"/>
        <end position="667"/>
    </location>
</feature>
<dbReference type="Pfam" id="PF05920">
    <property type="entry name" value="Homeobox_KN"/>
    <property type="match status" value="1"/>
</dbReference>
<comment type="function">
    <text evidence="16">Ras proteins bind GDP/GTP and possess intrinsic GTPase activity.</text>
</comment>
<evidence type="ECO:0000256" key="7">
    <source>
        <dbReference type="ARBA" id="ARBA00022741"/>
    </source>
</evidence>
<evidence type="ECO:0000259" key="20">
    <source>
        <dbReference type="PROSITE" id="PS50071"/>
    </source>
</evidence>
<keyword evidence="9 18" id="KW-0238">DNA-binding</keyword>
<keyword evidence="13 18" id="KW-0539">Nucleus</keyword>
<dbReference type="NCBIfam" id="TIGR00231">
    <property type="entry name" value="small_GTP"/>
    <property type="match status" value="1"/>
</dbReference>
<dbReference type="FunFam" id="3.40.50.300:FF:000080">
    <property type="entry name" value="Ras-like GTPase Ras1"/>
    <property type="match status" value="1"/>
</dbReference>
<evidence type="ECO:0000256" key="11">
    <source>
        <dbReference type="ARBA" id="ARBA00023136"/>
    </source>
</evidence>
<evidence type="ECO:0000313" key="21">
    <source>
        <dbReference type="EMBL" id="PRP87654.1"/>
    </source>
</evidence>
<dbReference type="GO" id="GO:0005525">
    <property type="term" value="F:GTP binding"/>
    <property type="evidence" value="ECO:0007669"/>
    <property type="project" value="UniProtKB-KW"/>
</dbReference>
<evidence type="ECO:0000256" key="14">
    <source>
        <dbReference type="ARBA" id="ARBA00023288"/>
    </source>
</evidence>
<keyword evidence="8" id="KW-0378">Hydrolase</keyword>
<name>A0A2P6NUL3_9EUKA</name>
<feature type="compositionally biased region" description="Basic and acidic residues" evidence="19">
    <location>
        <begin position="435"/>
        <end position="450"/>
    </location>
</feature>
<evidence type="ECO:0000256" key="18">
    <source>
        <dbReference type="PROSITE-ProRule" id="PRU00108"/>
    </source>
</evidence>
<dbReference type="Gene3D" id="3.40.50.300">
    <property type="entry name" value="P-loop containing nucleotide triphosphate hydrolases"/>
    <property type="match status" value="1"/>
</dbReference>
<dbReference type="InParanoid" id="A0A2P6NUL3"/>
<dbReference type="SMART" id="SM00175">
    <property type="entry name" value="RAB"/>
    <property type="match status" value="1"/>
</dbReference>
<keyword evidence="10" id="KW-0342">GTP-binding</keyword>
<gene>
    <name evidence="21" type="ORF">PROFUN_02354</name>
</gene>
<dbReference type="PROSITE" id="PS51420">
    <property type="entry name" value="RHO"/>
    <property type="match status" value="1"/>
</dbReference>
<organism evidence="21 22">
    <name type="scientific">Planoprotostelium fungivorum</name>
    <dbReference type="NCBI Taxonomy" id="1890364"/>
    <lineage>
        <taxon>Eukaryota</taxon>
        <taxon>Amoebozoa</taxon>
        <taxon>Evosea</taxon>
        <taxon>Variosea</taxon>
        <taxon>Cavosteliida</taxon>
        <taxon>Cavosteliaceae</taxon>
        <taxon>Planoprotostelium</taxon>
    </lineage>
</organism>
<keyword evidence="11" id="KW-0472">Membrane</keyword>
<keyword evidence="5" id="KW-1003">Cell membrane</keyword>
<dbReference type="GO" id="GO:0005886">
    <property type="term" value="C:plasma membrane"/>
    <property type="evidence" value="ECO:0007669"/>
    <property type="project" value="UniProtKB-SubCell"/>
</dbReference>
<dbReference type="SMART" id="SM00174">
    <property type="entry name" value="RHO"/>
    <property type="match status" value="1"/>
</dbReference>
<evidence type="ECO:0000256" key="15">
    <source>
        <dbReference type="ARBA" id="ARBA00023289"/>
    </source>
</evidence>
<feature type="region of interest" description="Disordered" evidence="19">
    <location>
        <begin position="619"/>
        <end position="672"/>
    </location>
</feature>
<comment type="similarity">
    <text evidence="3">Belongs to the eukaryotic-type primase small subunit family.</text>
</comment>
<feature type="region of interest" description="Disordered" evidence="19">
    <location>
        <begin position="320"/>
        <end position="456"/>
    </location>
</feature>
<reference evidence="21 22" key="1">
    <citation type="journal article" date="2018" name="Genome Biol. Evol.">
        <title>Multiple Roots of Fruiting Body Formation in Amoebozoa.</title>
        <authorList>
            <person name="Hillmann F."/>
            <person name="Forbes G."/>
            <person name="Novohradska S."/>
            <person name="Ferling I."/>
            <person name="Riege K."/>
            <person name="Groth M."/>
            <person name="Westermann M."/>
            <person name="Marz M."/>
            <person name="Spaller T."/>
            <person name="Winckler T."/>
            <person name="Schaap P."/>
            <person name="Glockner G."/>
        </authorList>
    </citation>
    <scope>NUCLEOTIDE SEQUENCE [LARGE SCALE GENOMIC DNA]</scope>
    <source>
        <strain evidence="21 22">Jena</strain>
    </source>
</reference>
<dbReference type="Gene3D" id="3.90.920.10">
    <property type="entry name" value="DNA primase, PRIM domain"/>
    <property type="match status" value="1"/>
</dbReference>
<dbReference type="SMART" id="SM00173">
    <property type="entry name" value="RAS"/>
    <property type="match status" value="1"/>
</dbReference>
<evidence type="ECO:0000313" key="22">
    <source>
        <dbReference type="Proteomes" id="UP000241769"/>
    </source>
</evidence>
<evidence type="ECO:0000256" key="19">
    <source>
        <dbReference type="SAM" id="MobiDB-lite"/>
    </source>
</evidence>
<feature type="domain" description="Homeobox" evidence="20">
    <location>
        <begin position="449"/>
        <end position="512"/>
    </location>
</feature>
<dbReference type="PROSITE" id="PS51419">
    <property type="entry name" value="RAB"/>
    <property type="match status" value="1"/>
</dbReference>
<evidence type="ECO:0000256" key="9">
    <source>
        <dbReference type="ARBA" id="ARBA00023125"/>
    </source>
</evidence>
<keyword evidence="12 18" id="KW-0371">Homeobox</keyword>
<dbReference type="EMBL" id="MDYQ01000018">
    <property type="protein sequence ID" value="PRP87654.1"/>
    <property type="molecule type" value="Genomic_DNA"/>
</dbReference>
<dbReference type="CDD" id="cd00876">
    <property type="entry name" value="Ras"/>
    <property type="match status" value="1"/>
</dbReference>
<dbReference type="InterPro" id="IPR002755">
    <property type="entry name" value="DNA_primase_S"/>
</dbReference>
<dbReference type="InterPro" id="IPR001806">
    <property type="entry name" value="Small_GTPase"/>
</dbReference>
<dbReference type="SUPFAM" id="SSF56747">
    <property type="entry name" value="Prim-pol domain"/>
    <property type="match status" value="1"/>
</dbReference>
<dbReference type="InterPro" id="IPR020849">
    <property type="entry name" value="Small_GTPase_Ras-type"/>
</dbReference>
<dbReference type="GO" id="GO:0005634">
    <property type="term" value="C:nucleus"/>
    <property type="evidence" value="ECO:0007669"/>
    <property type="project" value="UniProtKB-SubCell"/>
</dbReference>
<dbReference type="InterPro" id="IPR005225">
    <property type="entry name" value="Small_GTP-bd"/>
</dbReference>
<evidence type="ECO:0000256" key="12">
    <source>
        <dbReference type="ARBA" id="ARBA00023155"/>
    </source>
</evidence>
<evidence type="ECO:0000256" key="4">
    <source>
        <dbReference type="ARBA" id="ARBA00011984"/>
    </source>
</evidence>
<dbReference type="Gene3D" id="1.10.10.60">
    <property type="entry name" value="Homeodomain-like"/>
    <property type="match status" value="1"/>
</dbReference>
<evidence type="ECO:0000256" key="1">
    <source>
        <dbReference type="ARBA" id="ARBA00004342"/>
    </source>
</evidence>
<protein>
    <recommendedName>
        <fullName evidence="4">small monomeric GTPase</fullName>
        <ecNumber evidence="4">3.6.5.2</ecNumber>
    </recommendedName>
</protein>
<evidence type="ECO:0000256" key="13">
    <source>
        <dbReference type="ARBA" id="ARBA00023242"/>
    </source>
</evidence>
<dbReference type="PROSITE" id="PS50071">
    <property type="entry name" value="HOMEOBOX_2"/>
    <property type="match status" value="1"/>
</dbReference>
<feature type="compositionally biased region" description="Acidic residues" evidence="19">
    <location>
        <begin position="414"/>
        <end position="434"/>
    </location>
</feature>
<feature type="compositionally biased region" description="Basic and acidic residues" evidence="19">
    <location>
        <begin position="353"/>
        <end position="362"/>
    </location>
</feature>
<accession>A0A2P6NUL3</accession>
<comment type="catalytic activity">
    <reaction evidence="17">
        <text>GTP + H2O = GDP + phosphate + H(+)</text>
        <dbReference type="Rhea" id="RHEA:19669"/>
        <dbReference type="ChEBI" id="CHEBI:15377"/>
        <dbReference type="ChEBI" id="CHEBI:15378"/>
        <dbReference type="ChEBI" id="CHEBI:37565"/>
        <dbReference type="ChEBI" id="CHEBI:43474"/>
        <dbReference type="ChEBI" id="CHEBI:58189"/>
        <dbReference type="EC" id="3.6.5.2"/>
    </reaction>
</comment>
<evidence type="ECO:0000256" key="2">
    <source>
        <dbReference type="ARBA" id="ARBA00008344"/>
    </source>
</evidence>
<dbReference type="SUPFAM" id="SSF52540">
    <property type="entry name" value="P-loop containing nucleoside triphosphate hydrolases"/>
    <property type="match status" value="1"/>
</dbReference>
<evidence type="ECO:0000256" key="17">
    <source>
        <dbReference type="ARBA" id="ARBA00048098"/>
    </source>
</evidence>
<proteinExistence type="inferred from homology"/>
<dbReference type="GO" id="GO:0003677">
    <property type="term" value="F:DNA binding"/>
    <property type="evidence" value="ECO:0007669"/>
    <property type="project" value="UniProtKB-UniRule"/>
</dbReference>
<comment type="similarity">
    <text evidence="2">Belongs to the small GTPase superfamily. Ras family.</text>
</comment>
<dbReference type="InterPro" id="IPR001356">
    <property type="entry name" value="HD"/>
</dbReference>
<dbReference type="InterPro" id="IPR027417">
    <property type="entry name" value="P-loop_NTPase"/>
</dbReference>
<dbReference type="SMART" id="SM00176">
    <property type="entry name" value="RAN"/>
    <property type="match status" value="1"/>
</dbReference>
<dbReference type="InterPro" id="IPR009057">
    <property type="entry name" value="Homeodomain-like_sf"/>
</dbReference>
<feature type="DNA-binding region" description="Homeobox" evidence="18">
    <location>
        <begin position="451"/>
        <end position="513"/>
    </location>
</feature>
<dbReference type="EC" id="3.6.5.2" evidence="4"/>
<dbReference type="PRINTS" id="PR00449">
    <property type="entry name" value="RASTRNSFRMNG"/>
</dbReference>
<evidence type="ECO:0000256" key="8">
    <source>
        <dbReference type="ARBA" id="ARBA00022801"/>
    </source>
</evidence>
<dbReference type="SMART" id="SM00389">
    <property type="entry name" value="HOX"/>
    <property type="match status" value="1"/>
</dbReference>
<dbReference type="GO" id="GO:0007165">
    <property type="term" value="P:signal transduction"/>
    <property type="evidence" value="ECO:0007669"/>
    <property type="project" value="InterPro"/>
</dbReference>
<dbReference type="GO" id="GO:0003899">
    <property type="term" value="F:DNA-directed RNA polymerase activity"/>
    <property type="evidence" value="ECO:0007669"/>
    <property type="project" value="InterPro"/>
</dbReference>
<dbReference type="STRING" id="1890364.A0A2P6NUL3"/>
<dbReference type="PANTHER" id="PTHR24070">
    <property type="entry name" value="RAS, DI-RAS, AND RHEB FAMILY MEMBERS OF SMALL GTPASE SUPERFAMILY"/>
    <property type="match status" value="1"/>
</dbReference>
<keyword evidence="14" id="KW-0449">Lipoprotein</keyword>
<keyword evidence="7" id="KW-0547">Nucleotide-binding</keyword>
<keyword evidence="15" id="KW-0636">Prenylation</keyword>
<evidence type="ECO:0000256" key="10">
    <source>
        <dbReference type="ARBA" id="ARBA00023134"/>
    </source>
</evidence>
<dbReference type="Pfam" id="PF01896">
    <property type="entry name" value="DNA_primase_S"/>
    <property type="match status" value="1"/>
</dbReference>
<dbReference type="OrthoDB" id="20948at2759"/>
<dbReference type="SUPFAM" id="SSF46689">
    <property type="entry name" value="Homeodomain-like"/>
    <property type="match status" value="1"/>
</dbReference>
<dbReference type="AlphaFoldDB" id="A0A2P6NUL3"/>
<evidence type="ECO:0000256" key="6">
    <source>
        <dbReference type="ARBA" id="ARBA00022481"/>
    </source>
</evidence>
<evidence type="ECO:0000256" key="3">
    <source>
        <dbReference type="ARBA" id="ARBA00009762"/>
    </source>
</evidence>
<comment type="subcellular location">
    <subcellularLocation>
        <location evidence="1">Cell membrane</location>
        <topology evidence="1">Lipid-anchor</topology>
        <orientation evidence="1">Cytoplasmic side</orientation>
    </subcellularLocation>
    <subcellularLocation>
        <location evidence="18">Nucleus</location>
    </subcellularLocation>
</comment>
<sequence>MVEFKVVVVGGGGVGKSALTIRFMRNFFVEEYDPTIEENYRKQVQVDEDVCLLDILDTAGQEEFNAMRDSYMRGGQGFILVYSIIDRESFNRIPLLHAHLLQTKENPIVPCVLVGNKSDMAEDREVSLNEGQQLAKSFNCPYLEASARDRVNVDEIFFEVVRQVRTQDDKNPNKSKKKKAGFCSLLSGWPVAVLTRYFKLGDLTQTCKRENSSCIQLRSYFCIIRIIAKPRREHTGCISMDHSPATPTRANGSQPVVDSSTRGLFAQVFDLINNFVDDIHKVEAAEQKKQLLIGIGNLRLHMETLKNNIESKEAALTSAEEAARRRVETLIPTPPPAPSKKTKAVSTPPQGDDESKSPDRPRSARIANRKKKQKKDVSSPTILAAPPPSHKKPPTEEPTPMVTENRPDTPADVDSADMMEGTDEGYDTAEEDMREEGSGKRKPMTEEEKSNRKRRGNLPEMITNALKRWIVEHWAHPYPSDEEKVNLCATTGLTLTQLNNWFTNSRRRYLKPKQGGYRGQFEPPTTHQVEAILIDEITNSAMMARHQTAAAAAALVQSSGLVQPGGPLPSYSLPASQDPAAFANGPIYGINGQPYAYDPAYMPYRPPYGRPGYPYVPIPPHGMPQGSHGEAPQAPTPAAAAAPPASEVATPAAPAAAAPPAASQAEPAIKEEEPRRIHDIVFTYSYPRLDVHVSVNLNHLLKSPLCVHSKMGRVCVPFDPHKCDDFDPSSISDLSTLVEQLRDNRSIKRKAERETDGKEVVLTDLDEHVILLREICGSLKAAIQKEKAPAVKDATDF</sequence>
<dbReference type="GO" id="GO:0006269">
    <property type="term" value="P:DNA replication, synthesis of primer"/>
    <property type="evidence" value="ECO:0007669"/>
    <property type="project" value="InterPro"/>
</dbReference>
<evidence type="ECO:0000256" key="16">
    <source>
        <dbReference type="ARBA" id="ARBA00037188"/>
    </source>
</evidence>
<comment type="caution">
    <text evidence="21">The sequence shown here is derived from an EMBL/GenBank/DDBJ whole genome shotgun (WGS) entry which is preliminary data.</text>
</comment>
<dbReference type="GO" id="GO:0006355">
    <property type="term" value="P:regulation of DNA-templated transcription"/>
    <property type="evidence" value="ECO:0007669"/>
    <property type="project" value="InterPro"/>
</dbReference>
<keyword evidence="22" id="KW-1185">Reference proteome</keyword>
<evidence type="ECO:0000256" key="5">
    <source>
        <dbReference type="ARBA" id="ARBA00022475"/>
    </source>
</evidence>
<dbReference type="Proteomes" id="UP000241769">
    <property type="component" value="Unassembled WGS sequence"/>
</dbReference>
<keyword evidence="6" id="KW-0488">Methylation</keyword>
<dbReference type="GO" id="GO:0003925">
    <property type="term" value="F:G protein activity"/>
    <property type="evidence" value="ECO:0007669"/>
    <property type="project" value="UniProtKB-EC"/>
</dbReference>
<dbReference type="CDD" id="cd00086">
    <property type="entry name" value="homeodomain"/>
    <property type="match status" value="1"/>
</dbReference>
<dbReference type="PROSITE" id="PS51421">
    <property type="entry name" value="RAS"/>
    <property type="match status" value="1"/>
</dbReference>
<dbReference type="Pfam" id="PF00071">
    <property type="entry name" value="Ras"/>
    <property type="match status" value="1"/>
</dbReference>
<dbReference type="InterPro" id="IPR008422">
    <property type="entry name" value="KN_HD"/>
</dbReference>